<sequence>MGDSRARPSLFWKFGTRLVFPPPFLPFDGPSASHLQEDGWMQRRRELLSCEAMPGDLSMIFAANAGTGDFPDRPAFWNGKGRPTAVKRRGGGLGGTSTGGMFVSIGARGIHGDGLEVVLVMQNGVYRRPPNLILWGNLPGGGVLAAEHRRHESQIASQPLETGRRGMDSGRKKKVQRLTADGAAVSCYRRATVLCKAEGRTADWKT</sequence>
<dbReference type="EMBL" id="JAUKUD010000003">
    <property type="protein sequence ID" value="KAK0749622.1"/>
    <property type="molecule type" value="Genomic_DNA"/>
</dbReference>
<dbReference type="AlphaFoldDB" id="A0AA40F1Q0"/>
<evidence type="ECO:0000313" key="1">
    <source>
        <dbReference type="EMBL" id="KAK0749622.1"/>
    </source>
</evidence>
<protein>
    <submittedName>
        <fullName evidence="1">Uncharacterized protein</fullName>
    </submittedName>
</protein>
<comment type="caution">
    <text evidence="1">The sequence shown here is derived from an EMBL/GenBank/DDBJ whole genome shotgun (WGS) entry which is preliminary data.</text>
</comment>
<reference evidence="1" key="1">
    <citation type="submission" date="2023-06" db="EMBL/GenBank/DDBJ databases">
        <title>Genome-scale phylogeny and comparative genomics of the fungal order Sordariales.</title>
        <authorList>
            <consortium name="Lawrence Berkeley National Laboratory"/>
            <person name="Hensen N."/>
            <person name="Bonometti L."/>
            <person name="Westerberg I."/>
            <person name="Brannstrom I.O."/>
            <person name="Guillou S."/>
            <person name="Cros-Aarteil S."/>
            <person name="Calhoun S."/>
            <person name="Haridas S."/>
            <person name="Kuo A."/>
            <person name="Mondo S."/>
            <person name="Pangilinan J."/>
            <person name="Riley R."/>
            <person name="LaButti K."/>
            <person name="Andreopoulos B."/>
            <person name="Lipzen A."/>
            <person name="Chen C."/>
            <person name="Yanf M."/>
            <person name="Daum C."/>
            <person name="Ng V."/>
            <person name="Clum A."/>
            <person name="Steindorff A."/>
            <person name="Ohm R."/>
            <person name="Martin F."/>
            <person name="Silar P."/>
            <person name="Natvig D."/>
            <person name="Lalanne C."/>
            <person name="Gautier V."/>
            <person name="Ament-velasquez S.L."/>
            <person name="Kruys A."/>
            <person name="Hutchinson M.I."/>
            <person name="Powell A.J."/>
            <person name="Barry K."/>
            <person name="Miller A.N."/>
            <person name="Grigoriev I.V."/>
            <person name="Debuchy R."/>
            <person name="Gladieux P."/>
            <person name="Thoren M.H."/>
            <person name="Johannesson H."/>
        </authorList>
    </citation>
    <scope>NUCLEOTIDE SEQUENCE</scope>
    <source>
        <strain evidence="1">SMH3187-1</strain>
    </source>
</reference>
<keyword evidence="2" id="KW-1185">Reference proteome</keyword>
<gene>
    <name evidence="1" type="ORF">B0T18DRAFT_407148</name>
</gene>
<accession>A0AA40F1Q0</accession>
<evidence type="ECO:0000313" key="2">
    <source>
        <dbReference type="Proteomes" id="UP001172155"/>
    </source>
</evidence>
<name>A0AA40F1Q0_9PEZI</name>
<dbReference type="Proteomes" id="UP001172155">
    <property type="component" value="Unassembled WGS sequence"/>
</dbReference>
<proteinExistence type="predicted"/>
<organism evidence="1 2">
    <name type="scientific">Schizothecium vesticola</name>
    <dbReference type="NCBI Taxonomy" id="314040"/>
    <lineage>
        <taxon>Eukaryota</taxon>
        <taxon>Fungi</taxon>
        <taxon>Dikarya</taxon>
        <taxon>Ascomycota</taxon>
        <taxon>Pezizomycotina</taxon>
        <taxon>Sordariomycetes</taxon>
        <taxon>Sordariomycetidae</taxon>
        <taxon>Sordariales</taxon>
        <taxon>Schizotheciaceae</taxon>
        <taxon>Schizothecium</taxon>
    </lineage>
</organism>